<protein>
    <recommendedName>
        <fullName evidence="6">Myb/SANT-like domain-containing protein</fullName>
    </recommendedName>
</protein>
<feature type="domain" description="DUF8040" evidence="4">
    <location>
        <begin position="63"/>
        <end position="148"/>
    </location>
</feature>
<gene>
    <name evidence="5" type="ORF">Slati_4505000</name>
</gene>
<comment type="caution">
    <text evidence="5">The sequence shown here is derived from an EMBL/GenBank/DDBJ whole genome shotgun (WGS) entry which is preliminary data.</text>
</comment>
<evidence type="ECO:0000313" key="5">
    <source>
        <dbReference type="EMBL" id="KAL0395388.1"/>
    </source>
</evidence>
<evidence type="ECO:0000256" key="2">
    <source>
        <dbReference type="SAM" id="Phobius"/>
    </source>
</evidence>
<evidence type="ECO:0000256" key="1">
    <source>
        <dbReference type="SAM" id="MobiDB-lite"/>
    </source>
</evidence>
<evidence type="ECO:0000259" key="3">
    <source>
        <dbReference type="Pfam" id="PF12776"/>
    </source>
</evidence>
<reference evidence="5" key="1">
    <citation type="submission" date="2020-06" db="EMBL/GenBank/DDBJ databases">
        <authorList>
            <person name="Li T."/>
            <person name="Hu X."/>
            <person name="Zhang T."/>
            <person name="Song X."/>
            <person name="Zhang H."/>
            <person name="Dai N."/>
            <person name="Sheng W."/>
            <person name="Hou X."/>
            <person name="Wei L."/>
        </authorList>
    </citation>
    <scope>NUCLEOTIDE SEQUENCE</scope>
    <source>
        <strain evidence="5">KEN1</strain>
        <tissue evidence="5">Leaf</tissue>
    </source>
</reference>
<organism evidence="5">
    <name type="scientific">Sesamum latifolium</name>
    <dbReference type="NCBI Taxonomy" id="2727402"/>
    <lineage>
        <taxon>Eukaryota</taxon>
        <taxon>Viridiplantae</taxon>
        <taxon>Streptophyta</taxon>
        <taxon>Embryophyta</taxon>
        <taxon>Tracheophyta</taxon>
        <taxon>Spermatophyta</taxon>
        <taxon>Magnoliopsida</taxon>
        <taxon>eudicotyledons</taxon>
        <taxon>Gunneridae</taxon>
        <taxon>Pentapetalae</taxon>
        <taxon>asterids</taxon>
        <taxon>lamiids</taxon>
        <taxon>Lamiales</taxon>
        <taxon>Pedaliaceae</taxon>
        <taxon>Sesamum</taxon>
    </lineage>
</organism>
<dbReference type="InterPro" id="IPR058353">
    <property type="entry name" value="DUF8040"/>
</dbReference>
<dbReference type="Pfam" id="PF26138">
    <property type="entry name" value="DUF8040"/>
    <property type="match status" value="1"/>
</dbReference>
<keyword evidence="2" id="KW-0812">Transmembrane</keyword>
<dbReference type="PANTHER" id="PTHR46250">
    <property type="entry name" value="MYB/SANT-LIKE DNA-BINDING DOMAIN PROTEIN-RELATED"/>
    <property type="match status" value="1"/>
</dbReference>
<reference evidence="5" key="2">
    <citation type="journal article" date="2024" name="Plant">
        <title>Genomic evolution and insights into agronomic trait innovations of Sesamum species.</title>
        <authorList>
            <person name="Miao H."/>
            <person name="Wang L."/>
            <person name="Qu L."/>
            <person name="Liu H."/>
            <person name="Sun Y."/>
            <person name="Le M."/>
            <person name="Wang Q."/>
            <person name="Wei S."/>
            <person name="Zheng Y."/>
            <person name="Lin W."/>
            <person name="Duan Y."/>
            <person name="Cao H."/>
            <person name="Xiong S."/>
            <person name="Wang X."/>
            <person name="Wei L."/>
            <person name="Li C."/>
            <person name="Ma Q."/>
            <person name="Ju M."/>
            <person name="Zhao R."/>
            <person name="Li G."/>
            <person name="Mu C."/>
            <person name="Tian Q."/>
            <person name="Mei H."/>
            <person name="Zhang T."/>
            <person name="Gao T."/>
            <person name="Zhang H."/>
        </authorList>
    </citation>
    <scope>NUCLEOTIDE SEQUENCE</scope>
    <source>
        <strain evidence="5">KEN1</strain>
    </source>
</reference>
<dbReference type="PANTHER" id="PTHR46250:SF15">
    <property type="entry name" value="OS01G0523800 PROTEIN"/>
    <property type="match status" value="1"/>
</dbReference>
<feature type="region of interest" description="Disordered" evidence="1">
    <location>
        <begin position="170"/>
        <end position="202"/>
    </location>
</feature>
<evidence type="ECO:0000259" key="4">
    <source>
        <dbReference type="Pfam" id="PF26138"/>
    </source>
</evidence>
<dbReference type="Pfam" id="PF12776">
    <property type="entry name" value="Myb_DNA-bind_3"/>
    <property type="match status" value="1"/>
</dbReference>
<dbReference type="AlphaFoldDB" id="A0AAW2SU79"/>
<keyword evidence="2" id="KW-0472">Membrane</keyword>
<keyword evidence="2" id="KW-1133">Transmembrane helix</keyword>
<feature type="transmembrane region" description="Helical" evidence="2">
    <location>
        <begin position="7"/>
        <end position="27"/>
    </location>
</feature>
<feature type="compositionally biased region" description="Polar residues" evidence="1">
    <location>
        <begin position="173"/>
        <end position="188"/>
    </location>
</feature>
<feature type="domain" description="Myb/SANT-like" evidence="3">
    <location>
        <begin position="203"/>
        <end position="300"/>
    </location>
</feature>
<feature type="compositionally biased region" description="Basic and acidic residues" evidence="1">
    <location>
        <begin position="193"/>
        <end position="202"/>
    </location>
</feature>
<dbReference type="EMBL" id="JACGWN010000016">
    <property type="protein sequence ID" value="KAL0395388.1"/>
    <property type="molecule type" value="Genomic_DNA"/>
</dbReference>
<evidence type="ECO:0008006" key="6">
    <source>
        <dbReference type="Google" id="ProtNLM"/>
    </source>
</evidence>
<dbReference type="InterPro" id="IPR024752">
    <property type="entry name" value="Myb/SANT-like_dom"/>
</dbReference>
<accession>A0AAW2SU79</accession>
<proteinExistence type="predicted"/>
<sequence length="334" mass="38977">MNRTQDLKIFVAIQLIILEITFTLYLFCYVSRCRQRQARNVRRVGTRTYNMNLRIPDQVKHLRQIVELSGVKCVDNLRMSRNAFGHLCQILENSGALRGTRHLTISEQVAIFLNVLAHYKKNCVVKHDFIHNGRTISKYFHSVLSAVLRVQPMLLPGPSLIGEECQDLGGDDSSLQMNPTDQEGTSNPRRYREKSDKTTTRRTWTRREEEALVNALCTICCTAWRCENGFRAGNLNQLEALMLKQFPNSDIRVEPHINSKIHVWKKYYSTLVSMMGKSGFRWDNSWCMIMVDSQDVWDEYCKVDTTARTMRFKSWPFFPAWREILVETERRVLA</sequence>
<name>A0AAW2SU79_9LAMI</name>